<comment type="caution">
    <text evidence="2">The sequence shown here is derived from an EMBL/GenBank/DDBJ whole genome shotgun (WGS) entry which is preliminary data.</text>
</comment>
<reference evidence="2" key="2">
    <citation type="submission" date="2023-05" db="EMBL/GenBank/DDBJ databases">
        <authorList>
            <consortium name="Lawrence Berkeley National Laboratory"/>
            <person name="Steindorff A."/>
            <person name="Hensen N."/>
            <person name="Bonometti L."/>
            <person name="Westerberg I."/>
            <person name="Brannstrom I.O."/>
            <person name="Guillou S."/>
            <person name="Cros-Aarteil S."/>
            <person name="Calhoun S."/>
            <person name="Haridas S."/>
            <person name="Kuo A."/>
            <person name="Mondo S."/>
            <person name="Pangilinan J."/>
            <person name="Riley R."/>
            <person name="Labutti K."/>
            <person name="Andreopoulos B."/>
            <person name="Lipzen A."/>
            <person name="Chen C."/>
            <person name="Yanf M."/>
            <person name="Daum C."/>
            <person name="Ng V."/>
            <person name="Clum A."/>
            <person name="Ohm R."/>
            <person name="Martin F."/>
            <person name="Silar P."/>
            <person name="Natvig D."/>
            <person name="Lalanne C."/>
            <person name="Gautier V."/>
            <person name="Ament-Velasquez S.L."/>
            <person name="Kruys A."/>
            <person name="Hutchinson M.I."/>
            <person name="Powell A.J."/>
            <person name="Barry K."/>
            <person name="Miller A.N."/>
            <person name="Grigoriev I.V."/>
            <person name="Debuchy R."/>
            <person name="Gladieux P."/>
            <person name="Thoren M.H."/>
            <person name="Johannesson H."/>
        </authorList>
    </citation>
    <scope>NUCLEOTIDE SEQUENCE</scope>
    <source>
        <strain evidence="2">PSN309</strain>
    </source>
</reference>
<feature type="compositionally biased region" description="Basic residues" evidence="1">
    <location>
        <begin position="81"/>
        <end position="117"/>
    </location>
</feature>
<name>A0AAN7AMM7_9PEZI</name>
<gene>
    <name evidence="2" type="ORF">QBC35DRAFT_483078</name>
</gene>
<dbReference type="Proteomes" id="UP001302126">
    <property type="component" value="Unassembled WGS sequence"/>
</dbReference>
<dbReference type="Gene3D" id="1.10.30.10">
    <property type="entry name" value="High mobility group box domain"/>
    <property type="match status" value="2"/>
</dbReference>
<feature type="region of interest" description="Disordered" evidence="1">
    <location>
        <begin position="72"/>
        <end position="117"/>
    </location>
</feature>
<sequence>MLTSVGLATARRLHVGGAQSIYRTTRVALRISSQSAVVVPSGIRIAAIFKRGFAAARTARAPKAAAVVKTTKKTTTTTTTKKPKKKTTAASAKKKTTTKKAKKAAPKAKKPKTVKKKVALTDEQKQKLKIKKLREVALLSDQPTGLPSRTWPVFLSNHLKENTGKVNLTKDATELGARYKQLSAADLAALDAIAKRNKAANDLALASWVASKSVEEIAAANRARVKLRKLGVKAKSRLVDPRHVPKALTGFALFTKARWASGEFAGFKTPEATRAISQEWKGLSAAERESYLHPSEAV</sequence>
<dbReference type="SUPFAM" id="SSF47095">
    <property type="entry name" value="HMG-box"/>
    <property type="match status" value="1"/>
</dbReference>
<dbReference type="CDD" id="cd00084">
    <property type="entry name" value="HMG-box_SF"/>
    <property type="match status" value="1"/>
</dbReference>
<evidence type="ECO:0000256" key="1">
    <source>
        <dbReference type="SAM" id="MobiDB-lite"/>
    </source>
</evidence>
<dbReference type="EMBL" id="MU864353">
    <property type="protein sequence ID" value="KAK4192698.1"/>
    <property type="molecule type" value="Genomic_DNA"/>
</dbReference>
<accession>A0AAN7AMM7</accession>
<evidence type="ECO:0000313" key="3">
    <source>
        <dbReference type="Proteomes" id="UP001302126"/>
    </source>
</evidence>
<keyword evidence="3" id="KW-1185">Reference proteome</keyword>
<dbReference type="InterPro" id="IPR036910">
    <property type="entry name" value="HMG_box_dom_sf"/>
</dbReference>
<dbReference type="AlphaFoldDB" id="A0AAN7AMM7"/>
<proteinExistence type="predicted"/>
<organism evidence="2 3">
    <name type="scientific">Podospora australis</name>
    <dbReference type="NCBI Taxonomy" id="1536484"/>
    <lineage>
        <taxon>Eukaryota</taxon>
        <taxon>Fungi</taxon>
        <taxon>Dikarya</taxon>
        <taxon>Ascomycota</taxon>
        <taxon>Pezizomycotina</taxon>
        <taxon>Sordariomycetes</taxon>
        <taxon>Sordariomycetidae</taxon>
        <taxon>Sordariales</taxon>
        <taxon>Podosporaceae</taxon>
        <taxon>Podospora</taxon>
    </lineage>
</organism>
<evidence type="ECO:0008006" key="4">
    <source>
        <dbReference type="Google" id="ProtNLM"/>
    </source>
</evidence>
<protein>
    <recommendedName>
        <fullName evidence="4">HMG box domain-containing protein</fullName>
    </recommendedName>
</protein>
<reference evidence="2" key="1">
    <citation type="journal article" date="2023" name="Mol. Phylogenet. Evol.">
        <title>Genome-scale phylogeny and comparative genomics of the fungal order Sordariales.</title>
        <authorList>
            <person name="Hensen N."/>
            <person name="Bonometti L."/>
            <person name="Westerberg I."/>
            <person name="Brannstrom I.O."/>
            <person name="Guillou S."/>
            <person name="Cros-Aarteil S."/>
            <person name="Calhoun S."/>
            <person name="Haridas S."/>
            <person name="Kuo A."/>
            <person name="Mondo S."/>
            <person name="Pangilinan J."/>
            <person name="Riley R."/>
            <person name="LaButti K."/>
            <person name="Andreopoulos B."/>
            <person name="Lipzen A."/>
            <person name="Chen C."/>
            <person name="Yan M."/>
            <person name="Daum C."/>
            <person name="Ng V."/>
            <person name="Clum A."/>
            <person name="Steindorff A."/>
            <person name="Ohm R.A."/>
            <person name="Martin F."/>
            <person name="Silar P."/>
            <person name="Natvig D.O."/>
            <person name="Lalanne C."/>
            <person name="Gautier V."/>
            <person name="Ament-Velasquez S.L."/>
            <person name="Kruys A."/>
            <person name="Hutchinson M.I."/>
            <person name="Powell A.J."/>
            <person name="Barry K."/>
            <person name="Miller A.N."/>
            <person name="Grigoriev I.V."/>
            <person name="Debuchy R."/>
            <person name="Gladieux P."/>
            <person name="Hiltunen Thoren M."/>
            <person name="Johannesson H."/>
        </authorList>
    </citation>
    <scope>NUCLEOTIDE SEQUENCE</scope>
    <source>
        <strain evidence="2">PSN309</strain>
    </source>
</reference>
<evidence type="ECO:0000313" key="2">
    <source>
        <dbReference type="EMBL" id="KAK4192698.1"/>
    </source>
</evidence>